<reference evidence="13" key="3">
    <citation type="submission" date="2016-04" db="EMBL/GenBank/DDBJ databases">
        <authorList>
            <person name="Evans L.H."/>
            <person name="Alamgir A."/>
            <person name="Owens N."/>
            <person name="Weber N.D."/>
            <person name="Virtaneva K."/>
            <person name="Barbian K."/>
            <person name="Babar A."/>
            <person name="Rosenke K."/>
        </authorList>
    </citation>
    <scope>NUCLEOTIDE SEQUENCE</scope>
    <source>
        <strain evidence="13">P1</strain>
    </source>
</reference>
<dbReference type="EMBL" id="CP033238">
    <property type="protein sequence ID" value="AZF75996.1"/>
    <property type="molecule type" value="Genomic_DNA"/>
</dbReference>
<dbReference type="InterPro" id="IPR026022">
    <property type="entry name" value="PhoU_dom"/>
</dbReference>
<dbReference type="Proteomes" id="UP000278715">
    <property type="component" value="Chromosome"/>
</dbReference>
<dbReference type="Proteomes" id="UP000282269">
    <property type="component" value="Chromosome"/>
</dbReference>
<dbReference type="Proteomes" id="UP000076770">
    <property type="component" value="Chromosome i"/>
</dbReference>
<dbReference type="EMBL" id="CP011055">
    <property type="protein sequence ID" value="AKA73663.1"/>
    <property type="molecule type" value="Genomic_DNA"/>
</dbReference>
<dbReference type="EMBL" id="CP050869">
    <property type="protein sequence ID" value="QPG50651.1"/>
    <property type="molecule type" value="Genomic_DNA"/>
</dbReference>
<reference evidence="18 19" key="4">
    <citation type="journal article" date="2018" name="Proc. Natl. Acad. Sci. U.S.A.">
        <title>Nonmutational mechanism of inheritance in the Archaeon Sulfolobus solfataricus.</title>
        <authorList>
            <person name="Payne S."/>
            <person name="McCarthy S."/>
            <person name="Johnson T."/>
            <person name="North E."/>
            <person name="Blum P."/>
        </authorList>
    </citation>
    <scope>NUCLEOTIDE SEQUENCE [LARGE SCALE GENOMIC DNA]</scope>
    <source>
        <strain evidence="6 18">SARC-H</strain>
        <strain evidence="7 22">SARC-I</strain>
        <strain evidence="9 23">SARC-N</strain>
        <strain evidence="10 24">SARC-O</strain>
        <strain evidence="11 19">SUL120</strain>
        <strain evidence="5 20">SULG</strain>
        <strain evidence="8 21">SULM</strain>
    </source>
</reference>
<evidence type="ECO:0000313" key="13">
    <source>
        <dbReference type="EMBL" id="SAI83890.1"/>
    </source>
</evidence>
<feature type="domain" description="SpoVT-AbrB" evidence="1">
    <location>
        <begin position="8"/>
        <end position="54"/>
    </location>
</feature>
<evidence type="ECO:0000313" key="11">
    <source>
        <dbReference type="EMBL" id="AZF83847.1"/>
    </source>
</evidence>
<evidence type="ECO:0000313" key="8">
    <source>
        <dbReference type="EMBL" id="AZF75996.1"/>
    </source>
</evidence>
<evidence type="ECO:0000313" key="6">
    <source>
        <dbReference type="EMBL" id="AZF70752.1"/>
    </source>
</evidence>
<reference evidence="14 15" key="1">
    <citation type="journal article" date="2015" name="Genome Announc.">
        <title>Complete Genome Sequence of Sulfolobus solfataricus Strain 98/2 and Evolved Derivatives.</title>
        <authorList>
            <person name="McCarthy S."/>
            <person name="Gradnigo J."/>
            <person name="Johnson T."/>
            <person name="Payne S."/>
            <person name="Lipzen A."/>
            <person name="Martin J."/>
            <person name="Schackwitz W."/>
            <person name="Moriyama E."/>
            <person name="Blum P."/>
        </authorList>
    </citation>
    <scope>NUCLEOTIDE SEQUENCE [LARGE SCALE GENOMIC DNA]</scope>
    <source>
        <strain evidence="14">98/2 SULC</strain>
        <strain evidence="2">SARC-B</strain>
        <strain evidence="3">SARC-C</strain>
        <strain evidence="4 16">SULA</strain>
        <strain evidence="15">SULB</strain>
    </source>
</reference>
<dbReference type="RefSeq" id="WP_009990653.1">
    <property type="nucleotide sequence ID" value="NZ_CP011055.2"/>
</dbReference>
<dbReference type="Proteomes" id="UP000267993">
    <property type="component" value="Chromosome"/>
</dbReference>
<dbReference type="Pfam" id="PF01895">
    <property type="entry name" value="PhoU"/>
    <property type="match status" value="1"/>
</dbReference>
<evidence type="ECO:0000313" key="19">
    <source>
        <dbReference type="Proteomes" id="UP000269431"/>
    </source>
</evidence>
<dbReference type="Proteomes" id="UP000273443">
    <property type="component" value="Chromosome"/>
</dbReference>
<dbReference type="PANTHER" id="PTHR42930">
    <property type="entry name" value="PHOSPHATE-SPECIFIC TRANSPORT SYSTEM ACCESSORY PROTEIN PHOU"/>
    <property type="match status" value="1"/>
</dbReference>
<dbReference type="Gene3D" id="1.20.58.220">
    <property type="entry name" value="Phosphate transport system protein phou homolog 2, domain 2"/>
    <property type="match status" value="1"/>
</dbReference>
<evidence type="ECO:0000313" key="23">
    <source>
        <dbReference type="Proteomes" id="UP000278715"/>
    </source>
</evidence>
<dbReference type="EMBL" id="LT549890">
    <property type="protein sequence ID" value="SAI83890.1"/>
    <property type="molecule type" value="Genomic_DNA"/>
</dbReference>
<accession>A0A0E3KCA1</accession>
<evidence type="ECO:0000313" key="12">
    <source>
        <dbReference type="EMBL" id="QPG50651.1"/>
    </source>
</evidence>
<dbReference type="Proteomes" id="UP000033057">
    <property type="component" value="Chromosome"/>
</dbReference>
<evidence type="ECO:0000313" key="2">
    <source>
        <dbReference type="EMBL" id="AKA73663.1"/>
    </source>
</evidence>
<evidence type="ECO:0000313" key="16">
    <source>
        <dbReference type="Proteomes" id="UP000033106"/>
    </source>
</evidence>
<evidence type="ECO:0000313" key="3">
    <source>
        <dbReference type="EMBL" id="AKA76360.1"/>
    </source>
</evidence>
<evidence type="ECO:0000313" key="10">
    <source>
        <dbReference type="EMBL" id="AZF81210.1"/>
    </source>
</evidence>
<evidence type="ECO:0000313" key="20">
    <source>
        <dbReference type="Proteomes" id="UP000273194"/>
    </source>
</evidence>
<reference evidence="4" key="5">
    <citation type="submission" date="2018-10" db="EMBL/GenBank/DDBJ databases">
        <authorList>
            <person name="McCarthy S."/>
            <person name="Gradnigo J."/>
            <person name="Johnson T."/>
            <person name="Payne S."/>
            <person name="Lipzen A."/>
            <person name="Schackwitz W."/>
            <person name="Martin J."/>
            <person name="Moriyama E."/>
            <person name="Blum P."/>
        </authorList>
    </citation>
    <scope>NUCLEOTIDE SEQUENCE</scope>
    <source>
        <strain evidence="2">SARC-B</strain>
        <strain evidence="3">SARC-C</strain>
        <strain evidence="4">SULA</strain>
    </source>
</reference>
<evidence type="ECO:0000313" key="7">
    <source>
        <dbReference type="EMBL" id="AZF73372.1"/>
    </source>
</evidence>
<evidence type="ECO:0000313" key="14">
    <source>
        <dbReference type="Proteomes" id="UP000033057"/>
    </source>
</evidence>
<protein>
    <submittedName>
        <fullName evidence="13">Histidine kinase</fullName>
    </submittedName>
    <submittedName>
        <fullName evidence="4">Phosphate uptake regulator PhoU</fullName>
    </submittedName>
</protein>
<dbReference type="SMART" id="SM00966">
    <property type="entry name" value="SpoVT_AbrB"/>
    <property type="match status" value="1"/>
</dbReference>
<dbReference type="SUPFAM" id="SSF109755">
    <property type="entry name" value="PhoU-like"/>
    <property type="match status" value="1"/>
</dbReference>
<dbReference type="EMBL" id="CP033241">
    <property type="protein sequence ID" value="AZF83847.1"/>
    <property type="molecule type" value="Genomic_DNA"/>
</dbReference>
<evidence type="ECO:0000313" key="18">
    <source>
        <dbReference type="Proteomes" id="UP000267993"/>
    </source>
</evidence>
<dbReference type="Pfam" id="PF04014">
    <property type="entry name" value="MazE_antitoxin"/>
    <property type="match status" value="1"/>
</dbReference>
<dbReference type="GO" id="GO:0016301">
    <property type="term" value="F:kinase activity"/>
    <property type="evidence" value="ECO:0007669"/>
    <property type="project" value="UniProtKB-KW"/>
</dbReference>
<dbReference type="GO" id="GO:0045936">
    <property type="term" value="P:negative regulation of phosphate metabolic process"/>
    <property type="evidence" value="ECO:0007669"/>
    <property type="project" value="InterPro"/>
</dbReference>
<dbReference type="GeneID" id="1455497"/>
<dbReference type="EMBL" id="CP011057">
    <property type="protein sequence ID" value="AKA79052.1"/>
    <property type="molecule type" value="Genomic_DNA"/>
</dbReference>
<keyword evidence="13" id="KW-0418">Kinase</keyword>
<proteinExistence type="predicted"/>
<dbReference type="OMA" id="HINAVYQ"/>
<evidence type="ECO:0000259" key="1">
    <source>
        <dbReference type="SMART" id="SM00966"/>
    </source>
</evidence>
<dbReference type="EMBL" id="CP033237">
    <property type="protein sequence ID" value="AZF73372.1"/>
    <property type="molecule type" value="Genomic_DNA"/>
</dbReference>
<evidence type="ECO:0000313" key="24">
    <source>
        <dbReference type="Proteomes" id="UP000282269"/>
    </source>
</evidence>
<dbReference type="KEGG" id="ssoa:SULA_1373"/>
<evidence type="ECO:0000313" key="9">
    <source>
        <dbReference type="EMBL" id="AZF78606.1"/>
    </source>
</evidence>
<dbReference type="Proteomes" id="UP000275843">
    <property type="component" value="Chromosome"/>
</dbReference>
<dbReference type="Proteomes" id="UP000273194">
    <property type="component" value="Chromosome"/>
</dbReference>
<dbReference type="EMBL" id="CP033239">
    <property type="protein sequence ID" value="AZF78606.1"/>
    <property type="molecule type" value="Genomic_DNA"/>
</dbReference>
<reference evidence="17" key="2">
    <citation type="submission" date="2016-04" db="EMBL/GenBank/DDBJ databases">
        <authorList>
            <person name="Shah S.A."/>
            <person name="Garrett R.A."/>
        </authorList>
    </citation>
    <scope>NUCLEOTIDE SEQUENCE [LARGE SCALE GENOMIC DNA]</scope>
    <source>
        <strain evidence="17">ATCC 35091 / DSM 1616 / JCM 8930 / NBRC 15331 / P1</strain>
    </source>
</reference>
<dbReference type="GO" id="GO:0030643">
    <property type="term" value="P:intracellular phosphate ion homeostasis"/>
    <property type="evidence" value="ECO:0007669"/>
    <property type="project" value="InterPro"/>
</dbReference>
<gene>
    <name evidence="12" type="ORF">HFC64_13285</name>
    <name evidence="13" type="ORF">SSOP1_0336</name>
    <name evidence="4" type="ORF">SULA_1373</name>
    <name evidence="2" type="ORF">SULB_1374</name>
    <name evidence="3" type="ORF">SULC_1372</name>
    <name evidence="5" type="ORF">SULG_06815</name>
    <name evidence="6" type="ORF">SULH_06815</name>
    <name evidence="7" type="ORF">SULI_06815</name>
    <name evidence="8" type="ORF">SULM_06815</name>
    <name evidence="9" type="ORF">SULN_06815</name>
    <name evidence="10" type="ORF">SULO_06825</name>
    <name evidence="11" type="ORF">SULZ_07060</name>
</gene>
<evidence type="ECO:0000313" key="5">
    <source>
        <dbReference type="EMBL" id="AZF68132.1"/>
    </source>
</evidence>
<dbReference type="GeneID" id="44129328"/>
<name>A0A0E3KCA1_SACSO</name>
<dbReference type="KEGG" id="ssol:SULB_1374"/>
<dbReference type="PATRIC" id="fig|2287.6.peg.1420"/>
<dbReference type="Proteomes" id="UP000033085">
    <property type="component" value="Chromosome"/>
</dbReference>
<dbReference type="Proteomes" id="UP000594632">
    <property type="component" value="Chromosome"/>
</dbReference>
<dbReference type="EMBL" id="CP011056">
    <property type="protein sequence ID" value="AKA76360.1"/>
    <property type="molecule type" value="Genomic_DNA"/>
</dbReference>
<dbReference type="EMBL" id="CP033240">
    <property type="protein sequence ID" value="AZF81210.1"/>
    <property type="molecule type" value="Genomic_DNA"/>
</dbReference>
<dbReference type="OrthoDB" id="40991at2157"/>
<dbReference type="AlphaFoldDB" id="A0A0E3KCA1"/>
<dbReference type="GO" id="GO:0003677">
    <property type="term" value="F:DNA binding"/>
    <property type="evidence" value="ECO:0007669"/>
    <property type="project" value="InterPro"/>
</dbReference>
<evidence type="ECO:0000313" key="15">
    <source>
        <dbReference type="Proteomes" id="UP000033085"/>
    </source>
</evidence>
<keyword evidence="13" id="KW-0808">Transferase</keyword>
<dbReference type="InterPro" id="IPR038078">
    <property type="entry name" value="PhoU-like_sf"/>
</dbReference>
<evidence type="ECO:0000313" key="21">
    <source>
        <dbReference type="Proteomes" id="UP000273443"/>
    </source>
</evidence>
<dbReference type="InterPro" id="IPR028366">
    <property type="entry name" value="PhoU"/>
</dbReference>
<evidence type="ECO:0000313" key="22">
    <source>
        <dbReference type="Proteomes" id="UP000275843"/>
    </source>
</evidence>
<evidence type="ECO:0000313" key="4">
    <source>
        <dbReference type="EMBL" id="AKA79052.1"/>
    </source>
</evidence>
<sequence>MEVRRVQKFGKSTLMVSLPAEWVKEVSLSPGESVYLEVDEDGSLKVYPPNLKAESKVKEMKISIQNDSVQGELVSRVIYSLYILGYDRIDIESKSGIFTEDILRKVKDTIRNLIGLEIVSQTTDTIQIQSFLDPTKYTMNNLINRLSNSIKQMLHYLDLGIKESSRTFLQEVIELEREVDRLYYLALRQLLLAQMNRSLAYMIGVKRIQIVGNRILIKAIEEAADEISEIALDLLSLHPSDLEEMKRLWNKINMYIEQTSSVIDHAVKVLAKEDTILINEVMEELRTLRRVLITEAIISEEMLKEVKSPSLIAVLRALNLRLYNAIRRMEPITEIAFNRSIENQKEIIITG</sequence>
<evidence type="ECO:0000313" key="17">
    <source>
        <dbReference type="Proteomes" id="UP000076770"/>
    </source>
</evidence>
<dbReference type="Proteomes" id="UP000269431">
    <property type="component" value="Chromosome"/>
</dbReference>
<dbReference type="PANTHER" id="PTHR42930:SF2">
    <property type="entry name" value="PHOU DOMAIN-CONTAINING PROTEIN"/>
    <property type="match status" value="1"/>
</dbReference>
<dbReference type="KEGG" id="ssof:SULC_1372"/>
<evidence type="ECO:0000313" key="25">
    <source>
        <dbReference type="Proteomes" id="UP000594632"/>
    </source>
</evidence>
<dbReference type="EMBL" id="CP033235">
    <property type="protein sequence ID" value="AZF68132.1"/>
    <property type="molecule type" value="Genomic_DNA"/>
</dbReference>
<reference evidence="12 25" key="6">
    <citation type="journal article" date="2020" name="Nat. Commun.">
        <title>The structures of two archaeal type IV pili illuminate evolutionary relationships.</title>
        <authorList>
            <person name="Wang F."/>
            <person name="Baquero D.P."/>
            <person name="Su Z."/>
            <person name="Beltran L.C."/>
            <person name="Prangishvili D."/>
            <person name="Krupovic M."/>
            <person name="Egelman E.H."/>
        </authorList>
    </citation>
    <scope>NUCLEOTIDE SEQUENCE [LARGE SCALE GENOMIC DNA]</scope>
    <source>
        <strain evidence="12 25">POZ149</strain>
    </source>
</reference>
<organism evidence="4 16">
    <name type="scientific">Saccharolobus solfataricus</name>
    <name type="common">Sulfolobus solfataricus</name>
    <dbReference type="NCBI Taxonomy" id="2287"/>
    <lineage>
        <taxon>Archaea</taxon>
        <taxon>Thermoproteota</taxon>
        <taxon>Thermoprotei</taxon>
        <taxon>Sulfolobales</taxon>
        <taxon>Sulfolobaceae</taxon>
        <taxon>Saccharolobus</taxon>
    </lineage>
</organism>
<dbReference type="InterPro" id="IPR007159">
    <property type="entry name" value="SpoVT-AbrB_dom"/>
</dbReference>
<dbReference type="Proteomes" id="UP000033106">
    <property type="component" value="Chromosome"/>
</dbReference>
<dbReference type="EMBL" id="CP033236">
    <property type="protein sequence ID" value="AZF70752.1"/>
    <property type="molecule type" value="Genomic_DNA"/>
</dbReference>